<dbReference type="PROSITE" id="PS51257">
    <property type="entry name" value="PROKAR_LIPOPROTEIN"/>
    <property type="match status" value="1"/>
</dbReference>
<dbReference type="SUPFAM" id="SSF103088">
    <property type="entry name" value="OmpA-like"/>
    <property type="match status" value="1"/>
</dbReference>
<dbReference type="EMBL" id="JAMBEP010000001">
    <property type="protein sequence ID" value="MCL1633724.1"/>
    <property type="molecule type" value="Genomic_DNA"/>
</dbReference>
<keyword evidence="2 4" id="KW-0472">Membrane</keyword>
<dbReference type="PANTHER" id="PTHR30329">
    <property type="entry name" value="STATOR ELEMENT OF FLAGELLAR MOTOR COMPLEX"/>
    <property type="match status" value="1"/>
</dbReference>
<dbReference type="PANTHER" id="PTHR30329:SF21">
    <property type="entry name" value="LIPOPROTEIN YIAD-RELATED"/>
    <property type="match status" value="1"/>
</dbReference>
<dbReference type="PRINTS" id="PR01021">
    <property type="entry name" value="OMPADOMAIN"/>
</dbReference>
<dbReference type="InterPro" id="IPR006664">
    <property type="entry name" value="OMP_bac"/>
</dbReference>
<dbReference type="InterPro" id="IPR036737">
    <property type="entry name" value="OmpA-like_sf"/>
</dbReference>
<accession>A0ABT0MHK3</accession>
<evidence type="ECO:0000256" key="4">
    <source>
        <dbReference type="PROSITE-ProRule" id="PRU00473"/>
    </source>
</evidence>
<comment type="caution">
    <text evidence="7">The sequence shown here is derived from an EMBL/GenBank/DDBJ whole genome shotgun (WGS) entry which is preliminary data.</text>
</comment>
<sequence>MNLFKQSAIAMAVAGSMLLTGCMSTGGGYNGGYYGNQPPPPPQGQQGQPQQQGGMSKTSKGALIGAAIGAAAGLLSGGDATERRQRALVGVGVGGLTGGAIGAYQDRQEKILRERTAGSGVDVVRQGDNITLNMPSGITFGFDSSNLDPGFYPVLDNVANTLQEYNQTIIEVAGHTDSVGTDSYNQALSERRANAVGNYLMSRGVMRDRFIIVGAGESRPIASNDTESGRAQNRRVEITLVPVRS</sequence>
<feature type="region of interest" description="Disordered" evidence="5">
    <location>
        <begin position="32"/>
        <end position="58"/>
    </location>
</feature>
<dbReference type="PROSITE" id="PS51123">
    <property type="entry name" value="OMPA_2"/>
    <property type="match status" value="1"/>
</dbReference>
<dbReference type="Proteomes" id="UP001431217">
    <property type="component" value="Unassembled WGS sequence"/>
</dbReference>
<protein>
    <submittedName>
        <fullName evidence="7">OmpA family protein</fullName>
    </submittedName>
</protein>
<dbReference type="Gene3D" id="3.30.1330.60">
    <property type="entry name" value="OmpA-like domain"/>
    <property type="match status" value="1"/>
</dbReference>
<evidence type="ECO:0000259" key="6">
    <source>
        <dbReference type="PROSITE" id="PS51123"/>
    </source>
</evidence>
<feature type="domain" description="OmpA-like" evidence="6">
    <location>
        <begin position="127"/>
        <end position="244"/>
    </location>
</feature>
<dbReference type="CDD" id="cd07185">
    <property type="entry name" value="OmpA_C-like"/>
    <property type="match status" value="1"/>
</dbReference>
<evidence type="ECO:0000313" key="7">
    <source>
        <dbReference type="EMBL" id="MCL1633724.1"/>
    </source>
</evidence>
<gene>
    <name evidence="7" type="ORF">M2650_03575</name>
</gene>
<evidence type="ECO:0000313" key="8">
    <source>
        <dbReference type="Proteomes" id="UP001431217"/>
    </source>
</evidence>
<evidence type="ECO:0000256" key="2">
    <source>
        <dbReference type="ARBA" id="ARBA00023136"/>
    </source>
</evidence>
<organism evidence="7 8">
    <name type="scientific">Luteimonas galliterrae</name>
    <dbReference type="NCBI Taxonomy" id="2940486"/>
    <lineage>
        <taxon>Bacteria</taxon>
        <taxon>Pseudomonadati</taxon>
        <taxon>Pseudomonadota</taxon>
        <taxon>Gammaproteobacteria</taxon>
        <taxon>Lysobacterales</taxon>
        <taxon>Lysobacteraceae</taxon>
        <taxon>Luteimonas</taxon>
    </lineage>
</organism>
<dbReference type="Pfam" id="PF13488">
    <property type="entry name" value="Gly-zipper_Omp"/>
    <property type="match status" value="1"/>
</dbReference>
<evidence type="ECO:0000256" key="3">
    <source>
        <dbReference type="ARBA" id="ARBA00023237"/>
    </source>
</evidence>
<feature type="compositionally biased region" description="Low complexity" evidence="5">
    <location>
        <begin position="44"/>
        <end position="54"/>
    </location>
</feature>
<proteinExistence type="predicted"/>
<reference evidence="7 8" key="1">
    <citation type="submission" date="2022-05" db="EMBL/GenBank/DDBJ databases">
        <title>Luteimonas sp. SX5, whole genome shotgun sequencing project.</title>
        <authorList>
            <person name="Zhao G."/>
            <person name="Shen L."/>
        </authorList>
    </citation>
    <scope>NUCLEOTIDE SEQUENCE [LARGE SCALE GENOMIC DNA]</scope>
    <source>
        <strain evidence="7 8">SX5</strain>
    </source>
</reference>
<comment type="subcellular location">
    <subcellularLocation>
        <location evidence="1">Cell outer membrane</location>
    </subcellularLocation>
</comment>
<evidence type="ECO:0000256" key="1">
    <source>
        <dbReference type="ARBA" id="ARBA00004442"/>
    </source>
</evidence>
<evidence type="ECO:0000256" key="5">
    <source>
        <dbReference type="SAM" id="MobiDB-lite"/>
    </source>
</evidence>
<dbReference type="InterPro" id="IPR050330">
    <property type="entry name" value="Bact_OuterMem_StrucFunc"/>
</dbReference>
<name>A0ABT0MHK3_9GAMM</name>
<dbReference type="Pfam" id="PF00691">
    <property type="entry name" value="OmpA"/>
    <property type="match status" value="1"/>
</dbReference>
<dbReference type="InterPro" id="IPR006665">
    <property type="entry name" value="OmpA-like"/>
</dbReference>
<keyword evidence="8" id="KW-1185">Reference proteome</keyword>
<dbReference type="RefSeq" id="WP_249471265.1">
    <property type="nucleotide sequence ID" value="NZ_JAMBEP010000001.1"/>
</dbReference>
<keyword evidence="3" id="KW-0998">Cell outer membrane</keyword>
<dbReference type="InterPro" id="IPR039567">
    <property type="entry name" value="Gly-zipper"/>
</dbReference>